<evidence type="ECO:0000256" key="8">
    <source>
        <dbReference type="ARBA" id="ARBA00036320"/>
    </source>
</evidence>
<keyword evidence="2 10" id="KW-0645">Protease</keyword>
<dbReference type="PROSITE" id="PS00135">
    <property type="entry name" value="TRYPSIN_SER"/>
    <property type="match status" value="1"/>
</dbReference>
<keyword evidence="6" id="KW-0865">Zymogen</keyword>
<dbReference type="Gene3D" id="2.40.10.10">
    <property type="entry name" value="Trypsin-like serine proteases"/>
    <property type="match status" value="1"/>
</dbReference>
<dbReference type="Pfam" id="PF00089">
    <property type="entry name" value="Trypsin"/>
    <property type="match status" value="1"/>
</dbReference>
<dbReference type="PANTHER" id="PTHR24276:SF97">
    <property type="entry name" value="GH13245P2-RELATED"/>
    <property type="match status" value="1"/>
</dbReference>
<reference evidence="14" key="1">
    <citation type="submission" date="2025-08" db="UniProtKB">
        <authorList>
            <consortium name="RefSeq"/>
        </authorList>
    </citation>
    <scope>IDENTIFICATION</scope>
</reference>
<accession>A0A7E5W1K4</accession>
<sequence length="306" mass="32782">MWWLFISLAVHYCNAQEYRITEVELQALPLEARIVGGSVTNIEKYPFAVQVIYDSQFLCGGSLLTARHVLSAAHCFVDNTGRPVSPTWYTIRLGTTLMNNGGAVHGVSAIIVHESYNTPVRDNDIAVVVLSSAARLGGSVAVHAIPVQGATIPDNSPVVAVGWGKTNPILESGSLYLQEVTVRTVNLSTCYSRYEELNNPALNEYYPVTSSMLCAGILDVGGKDACQGDSGGPLIYSGVVVGVTSWGYGCGQPRYPGVYARVASYSNWINATVRKSVVARYNAGSLSSKVGVVTLLMPVLYAILNL</sequence>
<keyword evidence="4 10" id="KW-0378">Hydrolase</keyword>
<evidence type="ECO:0000256" key="10">
    <source>
        <dbReference type="RuleBase" id="RU363034"/>
    </source>
</evidence>
<dbReference type="GO" id="GO:0004252">
    <property type="term" value="F:serine-type endopeptidase activity"/>
    <property type="evidence" value="ECO:0007669"/>
    <property type="project" value="InterPro"/>
</dbReference>
<keyword evidence="5 10" id="KW-0720">Serine protease</keyword>
<dbReference type="PANTHER" id="PTHR24276">
    <property type="entry name" value="POLYSERASE-RELATED"/>
    <property type="match status" value="1"/>
</dbReference>
<dbReference type="PRINTS" id="PR00722">
    <property type="entry name" value="CHYMOTRYPSIN"/>
</dbReference>
<dbReference type="SUPFAM" id="SSF50494">
    <property type="entry name" value="Trypsin-like serine proteases"/>
    <property type="match status" value="1"/>
</dbReference>
<evidence type="ECO:0000256" key="11">
    <source>
        <dbReference type="SAM" id="SignalP"/>
    </source>
</evidence>
<feature type="signal peptide" evidence="11">
    <location>
        <begin position="1"/>
        <end position="15"/>
    </location>
</feature>
<dbReference type="CDD" id="cd00190">
    <property type="entry name" value="Tryp_SPc"/>
    <property type="match status" value="1"/>
</dbReference>
<dbReference type="KEGG" id="tnl:113498359"/>
<evidence type="ECO:0000259" key="12">
    <source>
        <dbReference type="PROSITE" id="PS50240"/>
    </source>
</evidence>
<evidence type="ECO:0000256" key="3">
    <source>
        <dbReference type="ARBA" id="ARBA00022757"/>
    </source>
</evidence>
<protein>
    <recommendedName>
        <fullName evidence="9">trypsin</fullName>
        <ecNumber evidence="9">3.4.21.4</ecNumber>
    </recommendedName>
</protein>
<dbReference type="InterPro" id="IPR043504">
    <property type="entry name" value="Peptidase_S1_PA_chymotrypsin"/>
</dbReference>
<evidence type="ECO:0000256" key="7">
    <source>
        <dbReference type="ARBA" id="ARBA00023157"/>
    </source>
</evidence>
<dbReference type="InterPro" id="IPR009003">
    <property type="entry name" value="Peptidase_S1_PA"/>
</dbReference>
<dbReference type="GeneID" id="113498359"/>
<dbReference type="InterPro" id="IPR001254">
    <property type="entry name" value="Trypsin_dom"/>
</dbReference>
<organism evidence="13 14">
    <name type="scientific">Trichoplusia ni</name>
    <name type="common">Cabbage looper</name>
    <dbReference type="NCBI Taxonomy" id="7111"/>
    <lineage>
        <taxon>Eukaryota</taxon>
        <taxon>Metazoa</taxon>
        <taxon>Ecdysozoa</taxon>
        <taxon>Arthropoda</taxon>
        <taxon>Hexapoda</taxon>
        <taxon>Insecta</taxon>
        <taxon>Pterygota</taxon>
        <taxon>Neoptera</taxon>
        <taxon>Endopterygota</taxon>
        <taxon>Lepidoptera</taxon>
        <taxon>Glossata</taxon>
        <taxon>Ditrysia</taxon>
        <taxon>Noctuoidea</taxon>
        <taxon>Noctuidae</taxon>
        <taxon>Plusiinae</taxon>
        <taxon>Trichoplusia</taxon>
    </lineage>
</organism>
<keyword evidence="7" id="KW-1015">Disulfide bond</keyword>
<comment type="catalytic activity">
    <reaction evidence="8">
        <text>Preferential cleavage: Arg-|-Xaa, Lys-|-Xaa.</text>
        <dbReference type="EC" id="3.4.21.4"/>
    </reaction>
</comment>
<dbReference type="PROSITE" id="PS50240">
    <property type="entry name" value="TRYPSIN_DOM"/>
    <property type="match status" value="1"/>
</dbReference>
<feature type="chain" id="PRO_5028859826" description="trypsin" evidence="11">
    <location>
        <begin position="16"/>
        <end position="306"/>
    </location>
</feature>
<gene>
    <name evidence="14" type="primary">LOC113498359</name>
</gene>
<dbReference type="FunFam" id="2.40.10.10:FF:000034">
    <property type="entry name" value="Eupolytin"/>
    <property type="match status" value="1"/>
</dbReference>
<evidence type="ECO:0000256" key="5">
    <source>
        <dbReference type="ARBA" id="ARBA00022825"/>
    </source>
</evidence>
<evidence type="ECO:0000256" key="4">
    <source>
        <dbReference type="ARBA" id="ARBA00022801"/>
    </source>
</evidence>
<evidence type="ECO:0000313" key="14">
    <source>
        <dbReference type="RefSeq" id="XP_026734166.1"/>
    </source>
</evidence>
<evidence type="ECO:0000256" key="1">
    <source>
        <dbReference type="ARBA" id="ARBA00007664"/>
    </source>
</evidence>
<dbReference type="InterPro" id="IPR018114">
    <property type="entry name" value="TRYPSIN_HIS"/>
</dbReference>
<dbReference type="SMART" id="SM00020">
    <property type="entry name" value="Tryp_SPc"/>
    <property type="match status" value="1"/>
</dbReference>
<proteinExistence type="inferred from homology"/>
<dbReference type="InterPro" id="IPR050430">
    <property type="entry name" value="Peptidase_S1"/>
</dbReference>
<name>A0A7E5W1K4_TRINI</name>
<dbReference type="AlphaFoldDB" id="A0A7E5W1K4"/>
<keyword evidence="11" id="KW-0732">Signal</keyword>
<dbReference type="PROSITE" id="PS00134">
    <property type="entry name" value="TRYPSIN_HIS"/>
    <property type="match status" value="1"/>
</dbReference>
<evidence type="ECO:0000256" key="2">
    <source>
        <dbReference type="ARBA" id="ARBA00022670"/>
    </source>
</evidence>
<evidence type="ECO:0000256" key="6">
    <source>
        <dbReference type="ARBA" id="ARBA00023145"/>
    </source>
</evidence>
<evidence type="ECO:0000256" key="9">
    <source>
        <dbReference type="ARBA" id="ARBA00038868"/>
    </source>
</evidence>
<dbReference type="RefSeq" id="XP_026734166.1">
    <property type="nucleotide sequence ID" value="XM_026878365.1"/>
</dbReference>
<dbReference type="InParanoid" id="A0A7E5W1K4"/>
<dbReference type="InterPro" id="IPR033116">
    <property type="entry name" value="TRYPSIN_SER"/>
</dbReference>
<keyword evidence="3" id="KW-0222">Digestion</keyword>
<keyword evidence="13" id="KW-1185">Reference proteome</keyword>
<comment type="similarity">
    <text evidence="1">Belongs to the peptidase S1 family.</text>
</comment>
<dbReference type="InterPro" id="IPR001314">
    <property type="entry name" value="Peptidase_S1A"/>
</dbReference>
<feature type="domain" description="Peptidase S1" evidence="12">
    <location>
        <begin position="34"/>
        <end position="274"/>
    </location>
</feature>
<dbReference type="GO" id="GO:0006508">
    <property type="term" value="P:proteolysis"/>
    <property type="evidence" value="ECO:0007669"/>
    <property type="project" value="UniProtKB-KW"/>
</dbReference>
<dbReference type="Proteomes" id="UP000322000">
    <property type="component" value="Chromosome 10"/>
</dbReference>
<evidence type="ECO:0000313" key="13">
    <source>
        <dbReference type="Proteomes" id="UP000322000"/>
    </source>
</evidence>
<dbReference type="EC" id="3.4.21.4" evidence="9"/>
<dbReference type="OrthoDB" id="10002959at2759"/>